<dbReference type="Pfam" id="PF02311">
    <property type="entry name" value="AraC_binding"/>
    <property type="match status" value="1"/>
</dbReference>
<dbReference type="AlphaFoldDB" id="A0A5C4SQW7"/>
<dbReference type="PANTHER" id="PTHR43280">
    <property type="entry name" value="ARAC-FAMILY TRANSCRIPTIONAL REGULATOR"/>
    <property type="match status" value="1"/>
</dbReference>
<keyword evidence="2" id="KW-0238">DNA-binding</keyword>
<protein>
    <submittedName>
        <fullName evidence="5">AraC family transcriptional regulator</fullName>
    </submittedName>
</protein>
<dbReference type="CDD" id="cd06986">
    <property type="entry name" value="cupin_MmsR-like_N"/>
    <property type="match status" value="1"/>
</dbReference>
<dbReference type="RefSeq" id="WP_139695534.1">
    <property type="nucleotide sequence ID" value="NZ_CP074074.1"/>
</dbReference>
<dbReference type="Gene3D" id="1.10.10.60">
    <property type="entry name" value="Homeodomain-like"/>
    <property type="match status" value="2"/>
</dbReference>
<comment type="caution">
    <text evidence="5">The sequence shown here is derived from an EMBL/GenBank/DDBJ whole genome shotgun (WGS) entry which is preliminary data.</text>
</comment>
<dbReference type="PRINTS" id="PR00032">
    <property type="entry name" value="HTHARAC"/>
</dbReference>
<dbReference type="InterPro" id="IPR009057">
    <property type="entry name" value="Homeodomain-like_sf"/>
</dbReference>
<dbReference type="InterPro" id="IPR003313">
    <property type="entry name" value="AraC-bd"/>
</dbReference>
<name>A0A5C4SQW7_9FLAO</name>
<dbReference type="PANTHER" id="PTHR43280:SF30">
    <property type="entry name" value="MMSAB OPERON REGULATORY PROTEIN"/>
    <property type="match status" value="1"/>
</dbReference>
<organism evidence="5 6">
    <name type="scientific">Allotamlana fucoidanivorans</name>
    <dbReference type="NCBI Taxonomy" id="2583814"/>
    <lineage>
        <taxon>Bacteria</taxon>
        <taxon>Pseudomonadati</taxon>
        <taxon>Bacteroidota</taxon>
        <taxon>Flavobacteriia</taxon>
        <taxon>Flavobacteriales</taxon>
        <taxon>Flavobacteriaceae</taxon>
        <taxon>Allotamlana</taxon>
    </lineage>
</organism>
<evidence type="ECO:0000256" key="3">
    <source>
        <dbReference type="ARBA" id="ARBA00023163"/>
    </source>
</evidence>
<keyword evidence="6" id="KW-1185">Reference proteome</keyword>
<dbReference type="EMBL" id="VDCS01000004">
    <property type="protein sequence ID" value="TNJ45846.1"/>
    <property type="molecule type" value="Genomic_DNA"/>
</dbReference>
<feature type="domain" description="HTH araC/xylS-type" evidence="4">
    <location>
        <begin position="194"/>
        <end position="292"/>
    </location>
</feature>
<dbReference type="InterPro" id="IPR018060">
    <property type="entry name" value="HTH_AraC"/>
</dbReference>
<sequence length="298" mass="35240">MSRHYKKDTFKGQKMLVLHKKAIKKIKKNAIAKHLYVTDIGYFPKAQFHYRERKEGCLEYILIFCIDGSGWIEIKGKKYHLKNNQYFIIPKLEPHKYGANDLNPWSIYWLHFNGNHADHFVNPNNYPRELYTLENSKMSDRVKLFEDIFYTLEEGHFTNNIEYSNVLLTALLGSLKYFSLFRKSKLVKGKDPISKAIKYMRDNLNKKLDVETIASYSELSVSHFCLLFKKRTLHTPIEHFIFLKMQRACYLLDYSSLKVYEIAASVGYEDTYYFTRVFKKVMGVSPTSFRKKGVTENH</sequence>
<evidence type="ECO:0000256" key="1">
    <source>
        <dbReference type="ARBA" id="ARBA00023015"/>
    </source>
</evidence>
<gene>
    <name evidence="5" type="ORF">FGF67_05555</name>
</gene>
<reference evidence="5 6" key="1">
    <citation type="submission" date="2019-05" db="EMBL/GenBank/DDBJ databases">
        <title>Tamlana fucoidanivorans sp. nov., isolated from the surface of algae collected from Fujian province in China.</title>
        <authorList>
            <person name="Li J."/>
        </authorList>
    </citation>
    <scope>NUCLEOTIDE SEQUENCE [LARGE SCALE GENOMIC DNA]</scope>
    <source>
        <strain evidence="5 6">CW2-9</strain>
    </source>
</reference>
<dbReference type="InterPro" id="IPR037923">
    <property type="entry name" value="HTH-like"/>
</dbReference>
<proteinExistence type="predicted"/>
<evidence type="ECO:0000259" key="4">
    <source>
        <dbReference type="PROSITE" id="PS01124"/>
    </source>
</evidence>
<accession>A0A5C4SQW7</accession>
<dbReference type="Proteomes" id="UP000308713">
    <property type="component" value="Unassembled WGS sequence"/>
</dbReference>
<dbReference type="Pfam" id="PF12833">
    <property type="entry name" value="HTH_18"/>
    <property type="match status" value="1"/>
</dbReference>
<evidence type="ECO:0000256" key="2">
    <source>
        <dbReference type="ARBA" id="ARBA00023125"/>
    </source>
</evidence>
<dbReference type="InterPro" id="IPR020449">
    <property type="entry name" value="Tscrpt_reg_AraC-type_HTH"/>
</dbReference>
<dbReference type="SUPFAM" id="SSF51215">
    <property type="entry name" value="Regulatory protein AraC"/>
    <property type="match status" value="1"/>
</dbReference>
<dbReference type="Gene3D" id="2.60.120.280">
    <property type="entry name" value="Regulatory protein AraC"/>
    <property type="match status" value="1"/>
</dbReference>
<dbReference type="InterPro" id="IPR018062">
    <property type="entry name" value="HTH_AraC-typ_CS"/>
</dbReference>
<dbReference type="PROSITE" id="PS00041">
    <property type="entry name" value="HTH_ARAC_FAMILY_1"/>
    <property type="match status" value="1"/>
</dbReference>
<dbReference type="GO" id="GO:0003700">
    <property type="term" value="F:DNA-binding transcription factor activity"/>
    <property type="evidence" value="ECO:0007669"/>
    <property type="project" value="InterPro"/>
</dbReference>
<dbReference type="SUPFAM" id="SSF46689">
    <property type="entry name" value="Homeodomain-like"/>
    <property type="match status" value="2"/>
</dbReference>
<keyword evidence="3" id="KW-0804">Transcription</keyword>
<keyword evidence="1" id="KW-0805">Transcription regulation</keyword>
<evidence type="ECO:0000313" key="5">
    <source>
        <dbReference type="EMBL" id="TNJ45846.1"/>
    </source>
</evidence>
<dbReference type="SMART" id="SM00342">
    <property type="entry name" value="HTH_ARAC"/>
    <property type="match status" value="1"/>
</dbReference>
<evidence type="ECO:0000313" key="6">
    <source>
        <dbReference type="Proteomes" id="UP000308713"/>
    </source>
</evidence>
<dbReference type="GO" id="GO:0043565">
    <property type="term" value="F:sequence-specific DNA binding"/>
    <property type="evidence" value="ECO:0007669"/>
    <property type="project" value="InterPro"/>
</dbReference>
<dbReference type="PROSITE" id="PS01124">
    <property type="entry name" value="HTH_ARAC_FAMILY_2"/>
    <property type="match status" value="1"/>
</dbReference>